<protein>
    <submittedName>
        <fullName evidence="2">Uncharacterized protein</fullName>
    </submittedName>
</protein>
<feature type="region of interest" description="Disordered" evidence="1">
    <location>
        <begin position="130"/>
        <end position="150"/>
    </location>
</feature>
<evidence type="ECO:0000256" key="1">
    <source>
        <dbReference type="SAM" id="MobiDB-lite"/>
    </source>
</evidence>
<reference evidence="3" key="1">
    <citation type="journal article" date="2019" name="Int. J. Syst. Evol. Microbiol.">
        <title>The Global Catalogue of Microorganisms (GCM) 10K type strain sequencing project: providing services to taxonomists for standard genome sequencing and annotation.</title>
        <authorList>
            <consortium name="The Broad Institute Genomics Platform"/>
            <consortium name="The Broad Institute Genome Sequencing Center for Infectious Disease"/>
            <person name="Wu L."/>
            <person name="Ma J."/>
        </authorList>
    </citation>
    <scope>NUCLEOTIDE SEQUENCE [LARGE SCALE GENOMIC DNA]</scope>
    <source>
        <strain evidence="3">JCM 17986</strain>
    </source>
</reference>
<gene>
    <name evidence="2" type="ORF">GCM10023205_77160</name>
</gene>
<dbReference type="EMBL" id="BAABHS010000048">
    <property type="protein sequence ID" value="GAA4993057.1"/>
    <property type="molecule type" value="Genomic_DNA"/>
</dbReference>
<dbReference type="Proteomes" id="UP001500466">
    <property type="component" value="Unassembled WGS sequence"/>
</dbReference>
<organism evidence="2 3">
    <name type="scientific">Yinghuangia aomiensis</name>
    <dbReference type="NCBI Taxonomy" id="676205"/>
    <lineage>
        <taxon>Bacteria</taxon>
        <taxon>Bacillati</taxon>
        <taxon>Actinomycetota</taxon>
        <taxon>Actinomycetes</taxon>
        <taxon>Kitasatosporales</taxon>
        <taxon>Streptomycetaceae</taxon>
        <taxon>Yinghuangia</taxon>
    </lineage>
</organism>
<evidence type="ECO:0000313" key="3">
    <source>
        <dbReference type="Proteomes" id="UP001500466"/>
    </source>
</evidence>
<proteinExistence type="predicted"/>
<sequence>MNSPVPPAVAAVVDTTDWAALRHARGPAVGCPPYDGEPVADVPDLLHAALHPDARTAAEALDALTLYAVDEEGAVRILSFVPSLARFAAALLDDPRTLRRIPHLWGPPGRDQALRTALLGGLAAEAAWHERNTGNPPRPPAPPARSSSRCARPCSRRWHSIWPLSRWPAIPIWPPTATTSRVHHPAGRRLPHTVKDWGYDTRGLIPEPVDWDVGGCTDDLPF</sequence>
<keyword evidence="3" id="KW-1185">Reference proteome</keyword>
<name>A0ABP9IAI2_9ACTN</name>
<accession>A0ABP9IAI2</accession>
<dbReference type="RefSeq" id="WP_345680532.1">
    <property type="nucleotide sequence ID" value="NZ_BAABHS010000048.1"/>
</dbReference>
<evidence type="ECO:0000313" key="2">
    <source>
        <dbReference type="EMBL" id="GAA4993057.1"/>
    </source>
</evidence>
<comment type="caution">
    <text evidence="2">The sequence shown here is derived from an EMBL/GenBank/DDBJ whole genome shotgun (WGS) entry which is preliminary data.</text>
</comment>